<comment type="caution">
    <text evidence="1">The sequence shown here is derived from an EMBL/GenBank/DDBJ whole genome shotgun (WGS) entry which is preliminary data.</text>
</comment>
<accession>A0A8H3G4T0</accession>
<sequence length="304" mass="34198">MEPQALPVELLDGIITQLYDGDPSNLLPMTLVSRGAYILVMPLLYRSITINIVEKDPSERIENVYETLVERLLAGPSDNLSILAQSSHLTEVSLHFNREPNSNTVNPLQTHKEETANAELRSLKIYCGPQTSRWNTSTDYHAMNSIFHATRSTGEGQEWEISVHHFRTGKLQGGTTFDHPHSYGKTGHESVDLPIDYLNDMPPAILSSLILALGGQADKVSPEFPNLGYDIRTGGLTSKLETYEANWKASNRILPPLESQLQKRKEQGWELWEMRLMQDEAGKEGFFYDRLQASEEDGKNDGED</sequence>
<evidence type="ECO:0000313" key="2">
    <source>
        <dbReference type="Proteomes" id="UP000664203"/>
    </source>
</evidence>
<evidence type="ECO:0000313" key="1">
    <source>
        <dbReference type="EMBL" id="CAF9938216.1"/>
    </source>
</evidence>
<proteinExistence type="predicted"/>
<keyword evidence="2" id="KW-1185">Reference proteome</keyword>
<organism evidence="1 2">
    <name type="scientific">Alectoria fallacina</name>
    <dbReference type="NCBI Taxonomy" id="1903189"/>
    <lineage>
        <taxon>Eukaryota</taxon>
        <taxon>Fungi</taxon>
        <taxon>Dikarya</taxon>
        <taxon>Ascomycota</taxon>
        <taxon>Pezizomycotina</taxon>
        <taxon>Lecanoromycetes</taxon>
        <taxon>OSLEUM clade</taxon>
        <taxon>Lecanoromycetidae</taxon>
        <taxon>Lecanorales</taxon>
        <taxon>Lecanorineae</taxon>
        <taxon>Parmeliaceae</taxon>
        <taxon>Alectoria</taxon>
    </lineage>
</organism>
<dbReference type="Proteomes" id="UP000664203">
    <property type="component" value="Unassembled WGS sequence"/>
</dbReference>
<dbReference type="AlphaFoldDB" id="A0A8H3G4T0"/>
<name>A0A8H3G4T0_9LECA</name>
<reference evidence="1" key="1">
    <citation type="submission" date="2021-03" db="EMBL/GenBank/DDBJ databases">
        <authorList>
            <person name="Tagirdzhanova G."/>
        </authorList>
    </citation>
    <scope>NUCLEOTIDE SEQUENCE</scope>
</reference>
<protein>
    <submittedName>
        <fullName evidence="1">Uncharacterized protein</fullName>
    </submittedName>
</protein>
<dbReference type="OrthoDB" id="5473050at2759"/>
<dbReference type="EMBL" id="CAJPDR010000504">
    <property type="protein sequence ID" value="CAF9938216.1"/>
    <property type="molecule type" value="Genomic_DNA"/>
</dbReference>
<gene>
    <name evidence="1" type="ORF">ALECFALPRED_007574</name>
</gene>